<proteinExistence type="predicted"/>
<dbReference type="STRING" id="1798384.A3D03_01700"/>
<reference evidence="2 3" key="1">
    <citation type="journal article" date="2016" name="Nat. Commun.">
        <title>Thousands of microbial genomes shed light on interconnected biogeochemical processes in an aquifer system.</title>
        <authorList>
            <person name="Anantharaman K."/>
            <person name="Brown C.T."/>
            <person name="Hug L.A."/>
            <person name="Sharon I."/>
            <person name="Castelle C.J."/>
            <person name="Probst A.J."/>
            <person name="Thomas B.C."/>
            <person name="Singh A."/>
            <person name="Wilkins M.J."/>
            <person name="Karaoz U."/>
            <person name="Brodie E.L."/>
            <person name="Williams K.H."/>
            <person name="Hubbard S.S."/>
            <person name="Banfield J.F."/>
        </authorList>
    </citation>
    <scope>NUCLEOTIDE SEQUENCE [LARGE SCALE GENOMIC DNA]</scope>
</reference>
<dbReference type="SUPFAM" id="SSF53335">
    <property type="entry name" value="S-adenosyl-L-methionine-dependent methyltransferases"/>
    <property type="match status" value="1"/>
</dbReference>
<dbReference type="InterPro" id="IPR013216">
    <property type="entry name" value="Methyltransf_11"/>
</dbReference>
<feature type="domain" description="Methyltransferase type 11" evidence="1">
    <location>
        <begin position="79"/>
        <end position="173"/>
    </location>
</feature>
<dbReference type="PANTHER" id="PTHR43861:SF6">
    <property type="entry name" value="METHYLTRANSFERASE TYPE 11"/>
    <property type="match status" value="1"/>
</dbReference>
<dbReference type="Pfam" id="PF08241">
    <property type="entry name" value="Methyltransf_11"/>
    <property type="match status" value="1"/>
</dbReference>
<comment type="caution">
    <text evidence="2">The sequence shown here is derived from an EMBL/GenBank/DDBJ whole genome shotgun (WGS) entry which is preliminary data.</text>
</comment>
<protein>
    <recommendedName>
        <fullName evidence="1">Methyltransferase type 11 domain-containing protein</fullName>
    </recommendedName>
</protein>
<dbReference type="EMBL" id="MFJN01000047">
    <property type="protein sequence ID" value="OGG20433.1"/>
    <property type="molecule type" value="Genomic_DNA"/>
</dbReference>
<dbReference type="CDD" id="cd02440">
    <property type="entry name" value="AdoMet_MTases"/>
    <property type="match status" value="1"/>
</dbReference>
<dbReference type="Gene3D" id="3.40.50.150">
    <property type="entry name" value="Vaccinia Virus protein VP39"/>
    <property type="match status" value="1"/>
</dbReference>
<dbReference type="GO" id="GO:0008757">
    <property type="term" value="F:S-adenosylmethionine-dependent methyltransferase activity"/>
    <property type="evidence" value="ECO:0007669"/>
    <property type="project" value="InterPro"/>
</dbReference>
<accession>A0A1F6A7C0</accession>
<dbReference type="PANTHER" id="PTHR43861">
    <property type="entry name" value="TRANS-ACONITATE 2-METHYLTRANSFERASE-RELATED"/>
    <property type="match status" value="1"/>
</dbReference>
<evidence type="ECO:0000313" key="2">
    <source>
        <dbReference type="EMBL" id="OGG20433.1"/>
    </source>
</evidence>
<dbReference type="InterPro" id="IPR029063">
    <property type="entry name" value="SAM-dependent_MTases_sf"/>
</dbReference>
<evidence type="ECO:0000259" key="1">
    <source>
        <dbReference type="Pfam" id="PF08241"/>
    </source>
</evidence>
<dbReference type="Proteomes" id="UP000177092">
    <property type="component" value="Unassembled WGS sequence"/>
</dbReference>
<name>A0A1F6A7C0_9BACT</name>
<dbReference type="AlphaFoldDB" id="A0A1F6A7C0"/>
<evidence type="ECO:0000313" key="3">
    <source>
        <dbReference type="Proteomes" id="UP000177092"/>
    </source>
</evidence>
<sequence>MALETRESLQEREYKDKGPYHWSISIAGGVVFQMGIENRKTDRLVRWFHPGLLRYRAAISIIQPHMDQLLTKNMKPRILDLGGGDGFMAGGMIAPRWGNNADLFNCDISYNALYLSRLKNDKVSNTQARDRLPFKSESFDVITALEVLEHVEDGLLFLKEAKRVLCEKGIMVISTPSKKYPINLKHREHYDKSSLTSVLESAGFDDYSVIGYRFSPYKLIRYAAYGIDAVFRLIKNSPVGIYEYKKEETGRVQDLPDGYIVLCRKECRK</sequence>
<gene>
    <name evidence="2" type="ORF">A3D03_01700</name>
</gene>
<organism evidence="2 3">
    <name type="scientific">Candidatus Gottesmanbacteria bacterium RIFCSPHIGHO2_02_FULL_40_13</name>
    <dbReference type="NCBI Taxonomy" id="1798384"/>
    <lineage>
        <taxon>Bacteria</taxon>
        <taxon>Candidatus Gottesmaniibacteriota</taxon>
    </lineage>
</organism>